<reference evidence="12" key="1">
    <citation type="journal article" date="2020" name="Microbiol. Resour. Announc.">
        <title>Complete genome sequences of four natural Pseudomonas isolates that catabolize a wide range of aromatic compounds relevant to lignin valorization.</title>
        <authorList>
            <person name="Hatmaker E.A."/>
            <person name="Presley G."/>
            <person name="Cannon O."/>
            <person name="Guss A.M."/>
            <person name="Elkins J.G."/>
        </authorList>
    </citation>
    <scope>NUCLEOTIDE SEQUENCE [LARGE SCALE GENOMIC DNA]</scope>
    <source>
        <strain evidence="12">H1F5C</strain>
    </source>
</reference>
<comment type="subcellular location">
    <subcellularLocation>
        <location evidence="1 9">Cell inner membrane</location>
        <topology evidence="1 9">Multi-pass membrane protein</topology>
    </subcellularLocation>
</comment>
<dbReference type="Gene3D" id="3.30.70.1440">
    <property type="entry name" value="Multidrug efflux transporter AcrB pore domain"/>
    <property type="match status" value="1"/>
</dbReference>
<dbReference type="PRINTS" id="PR00702">
    <property type="entry name" value="ACRIFLAVINRP"/>
</dbReference>
<dbReference type="InterPro" id="IPR001036">
    <property type="entry name" value="Acrflvin-R"/>
</dbReference>
<feature type="transmembrane region" description="Helical" evidence="9">
    <location>
        <begin position="867"/>
        <end position="886"/>
    </location>
</feature>
<dbReference type="NCBIfam" id="NF000282">
    <property type="entry name" value="RND_permease_1"/>
    <property type="match status" value="1"/>
</dbReference>
<dbReference type="GO" id="GO:0042910">
    <property type="term" value="F:xenobiotic transmembrane transporter activity"/>
    <property type="evidence" value="ECO:0007669"/>
    <property type="project" value="TreeGrafter"/>
</dbReference>
<evidence type="ECO:0000256" key="6">
    <source>
        <dbReference type="ARBA" id="ARBA00022692"/>
    </source>
</evidence>
<dbReference type="RefSeq" id="WP_179596260.1">
    <property type="nucleotide sequence ID" value="NZ_CP060201.1"/>
</dbReference>
<proteinExistence type="inferred from homology"/>
<feature type="transmembrane region" description="Helical" evidence="9">
    <location>
        <begin position="540"/>
        <end position="557"/>
    </location>
</feature>
<feature type="transmembrane region" description="Helical" evidence="9">
    <location>
        <begin position="395"/>
        <end position="415"/>
    </location>
</feature>
<dbReference type="InterPro" id="IPR027463">
    <property type="entry name" value="AcrB_DN_DC_subdom"/>
</dbReference>
<dbReference type="SUPFAM" id="SSF82714">
    <property type="entry name" value="Multidrug efflux transporter AcrB TolC docking domain, DN and DC subdomains"/>
    <property type="match status" value="2"/>
</dbReference>
<keyword evidence="7 9" id="KW-1133">Transmembrane helix</keyword>
<feature type="domain" description="SSD" evidence="10">
    <location>
        <begin position="369"/>
        <end position="494"/>
    </location>
</feature>
<dbReference type="SUPFAM" id="SSF82693">
    <property type="entry name" value="Multidrug efflux transporter AcrB pore domain, PN1, PN2, PC1 and PC2 subdomains"/>
    <property type="match status" value="3"/>
</dbReference>
<feature type="transmembrane region" description="Helical" evidence="9">
    <location>
        <begin position="436"/>
        <end position="457"/>
    </location>
</feature>
<dbReference type="Pfam" id="PF00873">
    <property type="entry name" value="ACR_tran"/>
    <property type="match status" value="1"/>
</dbReference>
<dbReference type="NCBIfam" id="TIGR00915">
    <property type="entry name" value="2A0602"/>
    <property type="match status" value="1"/>
</dbReference>
<dbReference type="GO" id="GO:0009636">
    <property type="term" value="P:response to toxic substance"/>
    <property type="evidence" value="ECO:0007669"/>
    <property type="project" value="UniProtKB-ARBA"/>
</dbReference>
<gene>
    <name evidence="11" type="ORF">GGI48_00555</name>
</gene>
<dbReference type="GO" id="GO:0005886">
    <property type="term" value="C:plasma membrane"/>
    <property type="evidence" value="ECO:0007669"/>
    <property type="project" value="UniProtKB-SubCell"/>
</dbReference>
<feature type="transmembrane region" description="Helical" evidence="9">
    <location>
        <begin position="365"/>
        <end position="389"/>
    </location>
</feature>
<dbReference type="Gene3D" id="1.20.1640.10">
    <property type="entry name" value="Multidrug efflux transporter AcrB transmembrane domain"/>
    <property type="match status" value="2"/>
</dbReference>
<evidence type="ECO:0000256" key="4">
    <source>
        <dbReference type="ARBA" id="ARBA00022475"/>
    </source>
</evidence>
<evidence type="ECO:0000256" key="5">
    <source>
        <dbReference type="ARBA" id="ARBA00022519"/>
    </source>
</evidence>
<comment type="similarity">
    <text evidence="2 9">Belongs to the resistance-nodulation-cell division (RND) (TC 2.A.6) family.</text>
</comment>
<name>A0A7G8YPX0_9PSED</name>
<feature type="transmembrane region" description="Helical" evidence="9">
    <location>
        <begin position="339"/>
        <end position="358"/>
    </location>
</feature>
<dbReference type="SUPFAM" id="SSF82866">
    <property type="entry name" value="Multidrug efflux transporter AcrB transmembrane domain"/>
    <property type="match status" value="2"/>
</dbReference>
<evidence type="ECO:0000256" key="8">
    <source>
        <dbReference type="ARBA" id="ARBA00023136"/>
    </source>
</evidence>
<keyword evidence="8 9" id="KW-0472">Membrane</keyword>
<feature type="transmembrane region" description="Helical" evidence="9">
    <location>
        <begin position="1000"/>
        <end position="1021"/>
    </location>
</feature>
<dbReference type="InterPro" id="IPR000731">
    <property type="entry name" value="SSD"/>
</dbReference>
<accession>A0A7G8YPX0</accession>
<dbReference type="PANTHER" id="PTHR32063:SF10">
    <property type="entry name" value="EFFLUX PUMP MEMBRANE TRANSPORTER"/>
    <property type="match status" value="1"/>
</dbReference>
<feature type="transmembrane region" description="Helical" evidence="9">
    <location>
        <begin position="477"/>
        <end position="496"/>
    </location>
</feature>
<dbReference type="FunFam" id="1.20.1640.10:FF:000001">
    <property type="entry name" value="Efflux pump membrane transporter"/>
    <property type="match status" value="1"/>
</dbReference>
<keyword evidence="5 9" id="KW-0997">Cell inner membrane</keyword>
<dbReference type="PROSITE" id="PS50156">
    <property type="entry name" value="SSD"/>
    <property type="match status" value="1"/>
</dbReference>
<keyword evidence="3 9" id="KW-0813">Transport</keyword>
<evidence type="ECO:0000256" key="1">
    <source>
        <dbReference type="ARBA" id="ARBA00004429"/>
    </source>
</evidence>
<evidence type="ECO:0000256" key="7">
    <source>
        <dbReference type="ARBA" id="ARBA00022989"/>
    </source>
</evidence>
<dbReference type="PANTHER" id="PTHR32063">
    <property type="match status" value="1"/>
</dbReference>
<dbReference type="Gene3D" id="3.30.70.1430">
    <property type="entry name" value="Multidrug efflux transporter AcrB pore domain"/>
    <property type="match status" value="2"/>
</dbReference>
<sequence length="1032" mass="110227">MPQFFIDRPVFAWVVAFFILLGGALAIPQLPVAQYPNVAPPQIEIYAVYPGASAQTLDESVVSLIEQELNGADHLLYFSSQSSLGSATITATFQPGTNPELAQVDVQNRLKAVEPRLPQAVTQQGLQVEKVSAGFLLLITLTSNDGRLSNVGLSDYLARNVMNEIRRVDGVGKAQLYGAERAMRIWVDPQKLVGFNLTPADVNAAVAAQNAQVPAGSIGDLPNPSSQEITATILVKGQLTTPEEFADIVLRANPDGSTVRIGDVARVEVGSQEYQFGTRLNGKPSTAVGVQLSPGANALSTATLIRAKMDELSRYFPAGVEYKIPYDTSPFVKVSITKVIYTLVEAMALVFLVMFLFLQNIRYTLIPTLVVPVALMGTFATMLALGFSINVLTMFGMVLAIGILVDDAIVVVENVERIMASEGLSPKEATRKAMKQITGAIIGITLVLVAVFIPMAFMPGSVGVIYQQFSLSMATSILFSAFLALTLTPALCATLLKPIAKGEHHERKGFFGWFNRRFERLSNRYEGGVSYALKRTGRYLLIYVALLAIMALLFSRLPSSFLPVEDQGYTITDIQLPPGASQNRTVKVVEQIEAHNAGEPGVGDSTIILGFSFSGSGQNAALAFTTLKDWSQRGSDDSAMAIADRANAALSALKDAVVYAVLPPPIDGLGTSSGFEFRLQDRGGVGHGALMQARSELLAATEKSPILANVRESALAEAPQVQLEVDRKQANALGVSFADIGNLLSTALGSAYINDFPNQGRMQRVVVQAEGDQRSQVEDLLRMQVRNSAGKMVPLSAFVRASWTLGPAQLTRYNGYPAIAISGEPAPGHSTGEAIQEIERLVSQLPAGLGLEWTGLSLQERLSGSQAPLLLGLSLLIVFMCLAALYESWSIPTSVLLVVPLGVLGAVLAVSLRGMPNDVFFKVGLITIIGLSAKNAILIIEFAKSLYDEGHDLIDATVQAARLRLRPIVMTSLAFILGVVPLAIATGASSASQQAIGTGVIGGMITATLAVIFVPVFFVVVMKLVKRGSSKD</sequence>
<feature type="transmembrane region" description="Helical" evidence="9">
    <location>
        <begin position="893"/>
        <end position="913"/>
    </location>
</feature>
<evidence type="ECO:0000256" key="9">
    <source>
        <dbReference type="RuleBase" id="RU364070"/>
    </source>
</evidence>
<evidence type="ECO:0000313" key="11">
    <source>
        <dbReference type="EMBL" id="QNH77718.1"/>
    </source>
</evidence>
<dbReference type="EMBL" id="CP060201">
    <property type="protein sequence ID" value="QNH77718.1"/>
    <property type="molecule type" value="Genomic_DNA"/>
</dbReference>
<dbReference type="InterPro" id="IPR004764">
    <property type="entry name" value="MdtF-like"/>
</dbReference>
<dbReference type="Gene3D" id="3.30.2090.10">
    <property type="entry name" value="Multidrug efflux transporter AcrB TolC docking domain, DN and DC subdomains"/>
    <property type="match status" value="2"/>
</dbReference>
<evidence type="ECO:0000259" key="10">
    <source>
        <dbReference type="PROSITE" id="PS50156"/>
    </source>
</evidence>
<comment type="caution">
    <text evidence="9">Lacks conserved residue(s) required for the propagation of feature annotation.</text>
</comment>
<protein>
    <recommendedName>
        <fullName evidence="9">Efflux pump membrane transporter</fullName>
    </recommendedName>
</protein>
<dbReference type="AlphaFoldDB" id="A0A7G8YPX0"/>
<dbReference type="Proteomes" id="UP000515277">
    <property type="component" value="Chromosome"/>
</dbReference>
<dbReference type="Gene3D" id="3.30.70.1320">
    <property type="entry name" value="Multidrug efflux transporter AcrB pore domain like"/>
    <property type="match status" value="1"/>
</dbReference>
<evidence type="ECO:0000313" key="12">
    <source>
        <dbReference type="Proteomes" id="UP000515277"/>
    </source>
</evidence>
<evidence type="ECO:0000256" key="2">
    <source>
        <dbReference type="ARBA" id="ARBA00010942"/>
    </source>
</evidence>
<organism evidence="11 12">
    <name type="scientific">Pseudomonas protegens</name>
    <dbReference type="NCBI Taxonomy" id="380021"/>
    <lineage>
        <taxon>Bacteria</taxon>
        <taxon>Pseudomonadati</taxon>
        <taxon>Pseudomonadota</taxon>
        <taxon>Gammaproteobacteria</taxon>
        <taxon>Pseudomonadales</taxon>
        <taxon>Pseudomonadaceae</taxon>
        <taxon>Pseudomonas</taxon>
    </lineage>
</organism>
<evidence type="ECO:0000256" key="3">
    <source>
        <dbReference type="ARBA" id="ARBA00022448"/>
    </source>
</evidence>
<dbReference type="GO" id="GO:0015562">
    <property type="term" value="F:efflux transmembrane transporter activity"/>
    <property type="evidence" value="ECO:0007669"/>
    <property type="project" value="InterPro"/>
</dbReference>
<feature type="transmembrane region" description="Helical" evidence="9">
    <location>
        <begin position="968"/>
        <end position="988"/>
    </location>
</feature>
<dbReference type="FunFam" id="3.30.70.1430:FF:000001">
    <property type="entry name" value="Efflux pump membrane transporter"/>
    <property type="match status" value="1"/>
</dbReference>
<keyword evidence="4" id="KW-1003">Cell membrane</keyword>
<keyword evidence="6 9" id="KW-0812">Transmembrane</keyword>
<feature type="transmembrane region" description="Helical" evidence="9">
    <location>
        <begin position="919"/>
        <end position="940"/>
    </location>
</feature>